<gene>
    <name evidence="2" type="ORF">PDE_07052</name>
</gene>
<protein>
    <submittedName>
        <fullName evidence="2">Uncharacterized protein</fullName>
    </submittedName>
</protein>
<evidence type="ECO:0000313" key="2">
    <source>
        <dbReference type="EMBL" id="EPS32093.1"/>
    </source>
</evidence>
<dbReference type="Proteomes" id="UP000019376">
    <property type="component" value="Unassembled WGS sequence"/>
</dbReference>
<dbReference type="EMBL" id="KB644414">
    <property type="protein sequence ID" value="EPS32093.1"/>
    <property type="molecule type" value="Genomic_DNA"/>
</dbReference>
<feature type="region of interest" description="Disordered" evidence="1">
    <location>
        <begin position="260"/>
        <end position="294"/>
    </location>
</feature>
<dbReference type="HOGENOM" id="CLU_946997_0_0_1"/>
<evidence type="ECO:0000256" key="1">
    <source>
        <dbReference type="SAM" id="MobiDB-lite"/>
    </source>
</evidence>
<feature type="compositionally biased region" description="Polar residues" evidence="1">
    <location>
        <begin position="260"/>
        <end position="287"/>
    </location>
</feature>
<evidence type="ECO:0000313" key="3">
    <source>
        <dbReference type="Proteomes" id="UP000019376"/>
    </source>
</evidence>
<organism evidence="2 3">
    <name type="scientific">Penicillium oxalicum (strain 114-2 / CGMCC 5302)</name>
    <name type="common">Penicillium decumbens</name>
    <dbReference type="NCBI Taxonomy" id="933388"/>
    <lineage>
        <taxon>Eukaryota</taxon>
        <taxon>Fungi</taxon>
        <taxon>Dikarya</taxon>
        <taxon>Ascomycota</taxon>
        <taxon>Pezizomycotina</taxon>
        <taxon>Eurotiomycetes</taxon>
        <taxon>Eurotiomycetidae</taxon>
        <taxon>Eurotiales</taxon>
        <taxon>Aspergillaceae</taxon>
        <taxon>Penicillium</taxon>
    </lineage>
</organism>
<sequence length="294" mass="33370">MISNERCRSERVAEFLKSPCPLPVGHLQVILCKLPPRLLCSRLVGTLFQRLLCWHCITGCFRLLFSLEKPSRNYLFVDPLDVEAQVQFIIHHYHSHPPPPHFPVSSVYTISEIISSGLVWITSRRRSVHPHSTCSLSTWKYLCAAPHAAYSLACGSCRLSSILSSVSDHSDQGTLQVLLSDLIQTCSDPDQPCWVKPPQILTIHYCYLFFSIPRQPPQRVCGLPDNPRSLVPEIFDSSHQNLVPLEHRRPPYVRIHPLNTVSTTFGTPQRQRPSLRRTPSPNRTSSGRLRGCLR</sequence>
<proteinExistence type="predicted"/>
<reference evidence="2 3" key="1">
    <citation type="journal article" date="2013" name="PLoS ONE">
        <title>Genomic and secretomic analyses reveal unique features of the lignocellulolytic enzyme system of Penicillium decumbens.</title>
        <authorList>
            <person name="Liu G."/>
            <person name="Zhang L."/>
            <person name="Wei X."/>
            <person name="Zou G."/>
            <person name="Qin Y."/>
            <person name="Ma L."/>
            <person name="Li J."/>
            <person name="Zheng H."/>
            <person name="Wang S."/>
            <person name="Wang C."/>
            <person name="Xun L."/>
            <person name="Zhao G.-P."/>
            <person name="Zhou Z."/>
            <person name="Qu Y."/>
        </authorList>
    </citation>
    <scope>NUCLEOTIDE SEQUENCE [LARGE SCALE GENOMIC DNA]</scope>
    <source>
        <strain evidence="3">114-2 / CGMCC 5302</strain>
    </source>
</reference>
<accession>S8B035</accession>
<dbReference type="AlphaFoldDB" id="S8B035"/>
<keyword evidence="3" id="KW-1185">Reference proteome</keyword>
<name>S8B035_PENO1</name>